<sequence>MNNFNDELHEIVLSEDGSFTAYSKEYDEHYHSTKDGAMKESLQKHVFPAFKIMQKKDEINILDICYGLGFNTLATLYYYKKNSLTSKLNIYSPELDATLVSSLKNFTYPKEFDEFKYIVLELSENGVYSDDFFYIEIFVGDAREYVRLFKNKFDIVYQDAFSPSSNPALWTLEYFSDIREAMKKDGVLTTYSIALSVRLGLFSNGFIVYINNIEGIRDSTLASQVEIQECVKVDMNHKISCNPNAKPLMD</sequence>
<dbReference type="PATRIC" id="fig|929558.5.peg.1529"/>
<dbReference type="Proteomes" id="UP000006431">
    <property type="component" value="Unassembled WGS sequence"/>
</dbReference>
<accession>B6BHR2</accession>
<dbReference type="InterPro" id="IPR008471">
    <property type="entry name" value="MnmC-like_methylTransf"/>
</dbReference>
<accession>H1FTU8</accession>
<name>B6BHR2_SULGG</name>
<evidence type="ECO:0000313" key="2">
    <source>
        <dbReference type="EMBL" id="EHP30062.1"/>
    </source>
</evidence>
<dbReference type="SUPFAM" id="SSF53335">
    <property type="entry name" value="S-adenosyl-L-methionine-dependent methyltransferases"/>
    <property type="match status" value="1"/>
</dbReference>
<feature type="domain" description="MnmC-like methyltransferase" evidence="1">
    <location>
        <begin position="133"/>
        <end position="211"/>
    </location>
</feature>
<dbReference type="EMBL" id="AFRZ01000001">
    <property type="protein sequence ID" value="EHP30062.1"/>
    <property type="molecule type" value="Genomic_DNA"/>
</dbReference>
<protein>
    <submittedName>
        <fullName evidence="2">Protein containing DUF752</fullName>
    </submittedName>
</protein>
<dbReference type="AlphaFoldDB" id="B6BHR2"/>
<dbReference type="STRING" id="929558.SMGD1_1538"/>
<dbReference type="PANTHER" id="PTHR39963:SF1">
    <property type="entry name" value="MNMC-LIKE METHYLTRANSFERASE DOMAIN-CONTAINING PROTEIN"/>
    <property type="match status" value="1"/>
</dbReference>
<dbReference type="Gene3D" id="3.40.50.150">
    <property type="entry name" value="Vaccinia Virus protein VP39"/>
    <property type="match status" value="1"/>
</dbReference>
<comment type="caution">
    <text evidence="2">The sequence shown here is derived from an EMBL/GenBank/DDBJ whole genome shotgun (WGS) entry which is preliminary data.</text>
</comment>
<dbReference type="Pfam" id="PF05430">
    <property type="entry name" value="Methyltransf_30"/>
    <property type="match status" value="1"/>
</dbReference>
<organism evidence="2 3">
    <name type="scientific">Sulfurimonas gotlandica (strain DSM 19862 / JCM 16533 / GD1)</name>
    <dbReference type="NCBI Taxonomy" id="929558"/>
    <lineage>
        <taxon>Bacteria</taxon>
        <taxon>Pseudomonadati</taxon>
        <taxon>Campylobacterota</taxon>
        <taxon>Epsilonproteobacteria</taxon>
        <taxon>Campylobacterales</taxon>
        <taxon>Sulfurimonadaceae</taxon>
        <taxon>Sulfurimonas</taxon>
    </lineage>
</organism>
<evidence type="ECO:0000259" key="1">
    <source>
        <dbReference type="Pfam" id="PF05430"/>
    </source>
</evidence>
<dbReference type="OrthoDB" id="9786494at2"/>
<dbReference type="InterPro" id="IPR029063">
    <property type="entry name" value="SAM-dependent_MTases_sf"/>
</dbReference>
<dbReference type="PANTHER" id="PTHR39963">
    <property type="entry name" value="SLL0983 PROTEIN"/>
    <property type="match status" value="1"/>
</dbReference>
<dbReference type="HOGENOM" id="CLU_061971_0_0_7"/>
<proteinExistence type="predicted"/>
<gene>
    <name evidence="2" type="ORF">SMGD1_1538</name>
</gene>
<dbReference type="eggNOG" id="COG4121">
    <property type="taxonomic scope" value="Bacteria"/>
</dbReference>
<dbReference type="RefSeq" id="WP_008336307.1">
    <property type="nucleotide sequence ID" value="NZ_AFRZ01000001.1"/>
</dbReference>
<reference evidence="2 3" key="1">
    <citation type="journal article" date="2012" name="Proc. Natl. Acad. Sci. U.S.A.">
        <title>Genome and physiology of a model Epsilonproteobacterium responsible for sulfide detoxification in marine oxygen depletion zones.</title>
        <authorList>
            <person name="Grote J."/>
            <person name="Schott T."/>
            <person name="Bruckner C.G."/>
            <person name="Glockner F.O."/>
            <person name="Jost G."/>
            <person name="Teeling H."/>
            <person name="Labrenz M."/>
            <person name="Jurgens K."/>
        </authorList>
    </citation>
    <scope>NUCLEOTIDE SEQUENCE [LARGE SCALE GENOMIC DNA]</scope>
    <source>
        <strain evidence="2 3">GD1</strain>
    </source>
</reference>
<dbReference type="GO" id="GO:0016645">
    <property type="term" value="F:oxidoreductase activity, acting on the CH-NH group of donors"/>
    <property type="evidence" value="ECO:0007669"/>
    <property type="project" value="InterPro"/>
</dbReference>
<keyword evidence="3" id="KW-1185">Reference proteome</keyword>
<evidence type="ECO:0000313" key="3">
    <source>
        <dbReference type="Proteomes" id="UP000006431"/>
    </source>
</evidence>